<evidence type="ECO:0000259" key="4">
    <source>
        <dbReference type="PROSITE" id="PS51194"/>
    </source>
</evidence>
<dbReference type="AlphaFoldDB" id="A0AA36JND5"/>
<evidence type="ECO:0000256" key="1">
    <source>
        <dbReference type="ARBA" id="ARBA00022801"/>
    </source>
</evidence>
<organism evidence="5 6">
    <name type="scientific">Effrenium voratum</name>
    <dbReference type="NCBI Taxonomy" id="2562239"/>
    <lineage>
        <taxon>Eukaryota</taxon>
        <taxon>Sar</taxon>
        <taxon>Alveolata</taxon>
        <taxon>Dinophyceae</taxon>
        <taxon>Suessiales</taxon>
        <taxon>Symbiodiniaceae</taxon>
        <taxon>Effrenium</taxon>
    </lineage>
</organism>
<dbReference type="InterPro" id="IPR001650">
    <property type="entry name" value="Helicase_C-like"/>
</dbReference>
<dbReference type="InterPro" id="IPR038718">
    <property type="entry name" value="SNF2-like_sf"/>
</dbReference>
<dbReference type="InterPro" id="IPR049730">
    <property type="entry name" value="SNF2/RAD54-like_C"/>
</dbReference>
<protein>
    <submittedName>
        <fullName evidence="5">Uncharacterized protein</fullName>
    </submittedName>
</protein>
<dbReference type="InterPro" id="IPR027417">
    <property type="entry name" value="P-loop_NTPase"/>
</dbReference>
<dbReference type="InterPro" id="IPR050496">
    <property type="entry name" value="SNF2_RAD54_helicase_repair"/>
</dbReference>
<dbReference type="Gene3D" id="3.40.50.10810">
    <property type="entry name" value="Tandem AAA-ATPase domain"/>
    <property type="match status" value="1"/>
</dbReference>
<dbReference type="PANTHER" id="PTHR45629:SF7">
    <property type="entry name" value="DNA EXCISION REPAIR PROTEIN ERCC-6-RELATED"/>
    <property type="match status" value="1"/>
</dbReference>
<feature type="domain" description="Helicase C-terminal" evidence="4">
    <location>
        <begin position="280"/>
        <end position="437"/>
    </location>
</feature>
<evidence type="ECO:0000259" key="3">
    <source>
        <dbReference type="PROSITE" id="PS51192"/>
    </source>
</evidence>
<dbReference type="Proteomes" id="UP001178507">
    <property type="component" value="Unassembled WGS sequence"/>
</dbReference>
<dbReference type="SMART" id="SM00490">
    <property type="entry name" value="HELICc"/>
    <property type="match status" value="1"/>
</dbReference>
<evidence type="ECO:0000313" key="5">
    <source>
        <dbReference type="EMBL" id="CAJ1409390.1"/>
    </source>
</evidence>
<dbReference type="Pfam" id="PF00271">
    <property type="entry name" value="Helicase_C"/>
    <property type="match status" value="1"/>
</dbReference>
<feature type="non-terminal residue" evidence="5">
    <location>
        <position position="545"/>
    </location>
</feature>
<feature type="domain" description="Helicase ATP-binding" evidence="3">
    <location>
        <begin position="1"/>
        <end position="57"/>
    </location>
</feature>
<name>A0AA36JND5_9DINO</name>
<dbReference type="InterPro" id="IPR000330">
    <property type="entry name" value="SNF2_N"/>
</dbReference>
<accession>A0AA36JND5</accession>
<gene>
    <name evidence="5" type="ORF">EVOR1521_LOCUS30501</name>
</gene>
<comment type="caution">
    <text evidence="5">The sequence shown here is derived from an EMBL/GenBank/DDBJ whole genome shotgun (WGS) entry which is preliminary data.</text>
</comment>
<dbReference type="GO" id="GO:0005524">
    <property type="term" value="F:ATP binding"/>
    <property type="evidence" value="ECO:0007669"/>
    <property type="project" value="InterPro"/>
</dbReference>
<keyword evidence="6" id="KW-1185">Reference proteome</keyword>
<dbReference type="GO" id="GO:0016787">
    <property type="term" value="F:hydrolase activity"/>
    <property type="evidence" value="ECO:0007669"/>
    <property type="project" value="UniProtKB-KW"/>
</dbReference>
<dbReference type="SUPFAM" id="SSF52540">
    <property type="entry name" value="P-loop containing nucleoside triphosphate hydrolases"/>
    <property type="match status" value="2"/>
</dbReference>
<dbReference type="EMBL" id="CAUJNA010003766">
    <property type="protein sequence ID" value="CAJ1409390.1"/>
    <property type="molecule type" value="Genomic_DNA"/>
</dbReference>
<sequence>RWGCVVVDEVHQAKNPKGQLHKAIVALHSDRKLGLTGTPLQNSLSDVWTLLRTVDAHEGWDLGTFESRFSRPILKGQKRKASAKDLAVREDALKEFQELLARNCLRRTKDDVALMLPGKNDRVVPCPLSPVQRAAYQNLLESPDFQIALGKRELCVCGAGRPCFCGSGPVWRYLHRRQAESKGLEDEWAAADECSCRGRKSPKCMALSLIVMLQRLCNHLEQLKPDPQPPKDDAEAQQQELMRELCEVAFRGIDHNLCTQRRVANRLQLGDPDACGKMQVLLPLLRHWRRRSQKVLVFSRSTRLLDILEACLWQQGWSPQVLRLDGTTAVGQRQRLVDEFNTSSTRAIFLISTRAGGVGLNLTAASVVVIFDPDWNPFSDLQAQDRSFRIGQTRVVEVYRLLGAGTIEEQVYMRQIWKQQLAAAALDGTRSARRLDDKSFGLGSLFELHEGSMLPALMAEAFKKSAQESMEGGVRVFNDLRGGAPAPGALWRPEEEAEPEEANNAQELEELHGMFDQVDHSKVVRNDTQENLLLADLDDIENAPE</sequence>
<dbReference type="CDD" id="cd18793">
    <property type="entry name" value="SF2_C_SNF"/>
    <property type="match status" value="1"/>
</dbReference>
<dbReference type="PROSITE" id="PS51192">
    <property type="entry name" value="HELICASE_ATP_BIND_1"/>
    <property type="match status" value="1"/>
</dbReference>
<evidence type="ECO:0000256" key="2">
    <source>
        <dbReference type="SAM" id="MobiDB-lite"/>
    </source>
</evidence>
<keyword evidence="1" id="KW-0378">Hydrolase</keyword>
<dbReference type="PROSITE" id="PS51194">
    <property type="entry name" value="HELICASE_CTER"/>
    <property type="match status" value="1"/>
</dbReference>
<feature type="region of interest" description="Disordered" evidence="2">
    <location>
        <begin position="485"/>
        <end position="508"/>
    </location>
</feature>
<dbReference type="Pfam" id="PF00176">
    <property type="entry name" value="SNF2-rel_dom"/>
    <property type="match status" value="1"/>
</dbReference>
<proteinExistence type="predicted"/>
<dbReference type="Gene3D" id="3.40.50.300">
    <property type="entry name" value="P-loop containing nucleotide triphosphate hydrolases"/>
    <property type="match status" value="1"/>
</dbReference>
<dbReference type="InterPro" id="IPR014001">
    <property type="entry name" value="Helicase_ATP-bd"/>
</dbReference>
<dbReference type="PANTHER" id="PTHR45629">
    <property type="entry name" value="SNF2/RAD54 FAMILY MEMBER"/>
    <property type="match status" value="1"/>
</dbReference>
<reference evidence="5" key="1">
    <citation type="submission" date="2023-08" db="EMBL/GenBank/DDBJ databases">
        <authorList>
            <person name="Chen Y."/>
            <person name="Shah S."/>
            <person name="Dougan E. K."/>
            <person name="Thang M."/>
            <person name="Chan C."/>
        </authorList>
    </citation>
    <scope>NUCLEOTIDE SEQUENCE</scope>
</reference>
<evidence type="ECO:0000313" key="6">
    <source>
        <dbReference type="Proteomes" id="UP001178507"/>
    </source>
</evidence>